<gene>
    <name evidence="1" type="ORF">ACFOOL_15380</name>
</gene>
<dbReference type="InterPro" id="IPR019285">
    <property type="entry name" value="DUF2336"/>
</dbReference>
<evidence type="ECO:0000313" key="1">
    <source>
        <dbReference type="EMBL" id="MFC3706133.1"/>
    </source>
</evidence>
<proteinExistence type="predicted"/>
<keyword evidence="2" id="KW-1185">Reference proteome</keyword>
<accession>A0ABV7X415</accession>
<organism evidence="1 2">
    <name type="scientific">Devosia honganensis</name>
    <dbReference type="NCBI Taxonomy" id="1610527"/>
    <lineage>
        <taxon>Bacteria</taxon>
        <taxon>Pseudomonadati</taxon>
        <taxon>Pseudomonadota</taxon>
        <taxon>Alphaproteobacteria</taxon>
        <taxon>Hyphomicrobiales</taxon>
        <taxon>Devosiaceae</taxon>
        <taxon>Devosia</taxon>
    </lineage>
</organism>
<dbReference type="RefSeq" id="WP_380098193.1">
    <property type="nucleotide sequence ID" value="NZ_JBHRYD010000015.1"/>
</dbReference>
<sequence>MIPYQAFADLCRSSDSDERGHAAHLAALAYLDHRGPADEHAALYAALIGFLDDPSVKVRAALAYGLLHSPEAPRPIVLALLHDSPVISRAVLQYSPVLVDADLMPLVRVQDSSALLAIAQRERLSARIAAALVARNDDELTLRVLRRIEISLAPDLLLDLAGTHGDSAAIRGALLARRDLPPAARLAMLRRVTESLRGARIVKGALAPERLERLLRDGTDAAVAAIGEAPEAGPQFVAELVGADQINTRLLLHAVVTGHVMFFSTCLAALGEVPQHKVFALLENGSRAALKALFARCGLDEAICGLLGRMVLHARLADLSDDLSARHYVVTALTEELLAEYDGEIPEALEEAFAYLSEQNISLARLAARGVMAAFAGSRDGALTLPPAPKAEIMALPAA</sequence>
<dbReference type="EMBL" id="JBHRYD010000015">
    <property type="protein sequence ID" value="MFC3706133.1"/>
    <property type="molecule type" value="Genomic_DNA"/>
</dbReference>
<reference evidence="2" key="1">
    <citation type="journal article" date="2019" name="Int. J. Syst. Evol. Microbiol.">
        <title>The Global Catalogue of Microorganisms (GCM) 10K type strain sequencing project: providing services to taxonomists for standard genome sequencing and annotation.</title>
        <authorList>
            <consortium name="The Broad Institute Genomics Platform"/>
            <consortium name="The Broad Institute Genome Sequencing Center for Infectious Disease"/>
            <person name="Wu L."/>
            <person name="Ma J."/>
        </authorList>
    </citation>
    <scope>NUCLEOTIDE SEQUENCE [LARGE SCALE GENOMIC DNA]</scope>
    <source>
        <strain evidence="2">KCTC 42281</strain>
    </source>
</reference>
<protein>
    <submittedName>
        <fullName evidence="1">DUF2336 domain-containing protein</fullName>
    </submittedName>
</protein>
<name>A0ABV7X415_9HYPH</name>
<evidence type="ECO:0000313" key="2">
    <source>
        <dbReference type="Proteomes" id="UP001595613"/>
    </source>
</evidence>
<dbReference type="Proteomes" id="UP001595613">
    <property type="component" value="Unassembled WGS sequence"/>
</dbReference>
<comment type="caution">
    <text evidence="1">The sequence shown here is derived from an EMBL/GenBank/DDBJ whole genome shotgun (WGS) entry which is preliminary data.</text>
</comment>
<dbReference type="Pfam" id="PF10098">
    <property type="entry name" value="DUF2336"/>
    <property type="match status" value="1"/>
</dbReference>